<feature type="transmembrane region" description="Helical" evidence="11">
    <location>
        <begin position="6"/>
        <end position="27"/>
    </location>
</feature>
<dbReference type="Pfam" id="PF02163">
    <property type="entry name" value="Peptidase_M50"/>
    <property type="match status" value="1"/>
</dbReference>
<dbReference type="SUPFAM" id="SSF50156">
    <property type="entry name" value="PDZ domain-like"/>
    <property type="match status" value="1"/>
</dbReference>
<evidence type="ECO:0000256" key="8">
    <source>
        <dbReference type="ARBA" id="ARBA00022989"/>
    </source>
</evidence>
<evidence type="ECO:0000256" key="5">
    <source>
        <dbReference type="ARBA" id="ARBA00022692"/>
    </source>
</evidence>
<name>A0A841J5F4_9SPHN</name>
<keyword evidence="5 11" id="KW-0812">Transmembrane</keyword>
<dbReference type="InterPro" id="IPR041489">
    <property type="entry name" value="PDZ_6"/>
</dbReference>
<evidence type="ECO:0000256" key="9">
    <source>
        <dbReference type="ARBA" id="ARBA00023049"/>
    </source>
</evidence>
<dbReference type="InterPro" id="IPR004387">
    <property type="entry name" value="Pept_M50_Zn"/>
</dbReference>
<comment type="subcellular location">
    <subcellularLocation>
        <location evidence="2">Membrane</location>
        <topology evidence="2">Multi-pass membrane protein</topology>
    </subcellularLocation>
</comment>
<evidence type="ECO:0000256" key="7">
    <source>
        <dbReference type="ARBA" id="ARBA00022833"/>
    </source>
</evidence>
<evidence type="ECO:0000256" key="3">
    <source>
        <dbReference type="ARBA" id="ARBA00007931"/>
    </source>
</evidence>
<feature type="domain" description="PDZ" evidence="12">
    <location>
        <begin position="133"/>
        <end position="177"/>
    </location>
</feature>
<evidence type="ECO:0000256" key="4">
    <source>
        <dbReference type="ARBA" id="ARBA00022670"/>
    </source>
</evidence>
<evidence type="ECO:0000313" key="13">
    <source>
        <dbReference type="EMBL" id="MBB6123451.1"/>
    </source>
</evidence>
<evidence type="ECO:0000256" key="10">
    <source>
        <dbReference type="ARBA" id="ARBA00023136"/>
    </source>
</evidence>
<protein>
    <recommendedName>
        <fullName evidence="11">Zinc metalloprotease</fullName>
        <ecNumber evidence="11">3.4.24.-</ecNumber>
    </recommendedName>
</protein>
<dbReference type="GO" id="GO:0016020">
    <property type="term" value="C:membrane"/>
    <property type="evidence" value="ECO:0007669"/>
    <property type="project" value="UniProtKB-SubCell"/>
</dbReference>
<evidence type="ECO:0000313" key="14">
    <source>
        <dbReference type="Proteomes" id="UP000552700"/>
    </source>
</evidence>
<evidence type="ECO:0000256" key="6">
    <source>
        <dbReference type="ARBA" id="ARBA00022801"/>
    </source>
</evidence>
<keyword evidence="7 11" id="KW-0862">Zinc</keyword>
<dbReference type="EMBL" id="JACIJP010000001">
    <property type="protein sequence ID" value="MBB6123451.1"/>
    <property type="molecule type" value="Genomic_DNA"/>
</dbReference>
<dbReference type="InterPro" id="IPR001478">
    <property type="entry name" value="PDZ"/>
</dbReference>
<feature type="transmembrane region" description="Helical" evidence="11">
    <location>
        <begin position="113"/>
        <end position="135"/>
    </location>
</feature>
<evidence type="ECO:0000259" key="12">
    <source>
        <dbReference type="PROSITE" id="PS50106"/>
    </source>
</evidence>
<dbReference type="PANTHER" id="PTHR42837:SF2">
    <property type="entry name" value="MEMBRANE METALLOPROTEASE ARASP2, CHLOROPLASTIC-RELATED"/>
    <property type="match status" value="1"/>
</dbReference>
<dbReference type="Proteomes" id="UP000552700">
    <property type="component" value="Unassembled WGS sequence"/>
</dbReference>
<keyword evidence="10 11" id="KW-0472">Membrane</keyword>
<dbReference type="EC" id="3.4.24.-" evidence="11"/>
<reference evidence="13 14" key="1">
    <citation type="submission" date="2020-08" db="EMBL/GenBank/DDBJ databases">
        <title>Genomic Encyclopedia of Type Strains, Phase IV (KMG-IV): sequencing the most valuable type-strain genomes for metagenomic binning, comparative biology and taxonomic classification.</title>
        <authorList>
            <person name="Goeker M."/>
        </authorList>
    </citation>
    <scope>NUCLEOTIDE SEQUENCE [LARGE SCALE GENOMIC DNA]</scope>
    <source>
        <strain evidence="13 14">DSM 102255</strain>
    </source>
</reference>
<proteinExistence type="inferred from homology"/>
<dbReference type="InterPro" id="IPR036034">
    <property type="entry name" value="PDZ_sf"/>
</dbReference>
<comment type="caution">
    <text evidence="13">The sequence shown here is derived from an EMBL/GenBank/DDBJ whole genome shotgun (WGS) entry which is preliminary data.</text>
</comment>
<feature type="transmembrane region" description="Helical" evidence="11">
    <location>
        <begin position="298"/>
        <end position="317"/>
    </location>
</feature>
<keyword evidence="11" id="KW-0479">Metal-binding</keyword>
<dbReference type="Pfam" id="PF17820">
    <property type="entry name" value="PDZ_6"/>
    <property type="match status" value="1"/>
</dbReference>
<keyword evidence="14" id="KW-1185">Reference proteome</keyword>
<dbReference type="GO" id="GO:0006508">
    <property type="term" value="P:proteolysis"/>
    <property type="evidence" value="ECO:0007669"/>
    <property type="project" value="UniProtKB-KW"/>
</dbReference>
<gene>
    <name evidence="13" type="ORF">FHS92_001158</name>
</gene>
<evidence type="ECO:0000256" key="11">
    <source>
        <dbReference type="RuleBase" id="RU362031"/>
    </source>
</evidence>
<dbReference type="NCBIfam" id="TIGR00054">
    <property type="entry name" value="RIP metalloprotease RseP"/>
    <property type="match status" value="1"/>
</dbReference>
<keyword evidence="6 11" id="KW-0378">Hydrolase</keyword>
<accession>A0A841J5F4</accession>
<feature type="transmembrane region" description="Helical" evidence="11">
    <location>
        <begin position="345"/>
        <end position="363"/>
    </location>
</feature>
<dbReference type="Gene3D" id="2.30.42.10">
    <property type="match status" value="1"/>
</dbReference>
<organism evidence="13 14">
    <name type="scientific">Sphingobium subterraneum</name>
    <dbReference type="NCBI Taxonomy" id="627688"/>
    <lineage>
        <taxon>Bacteria</taxon>
        <taxon>Pseudomonadati</taxon>
        <taxon>Pseudomonadota</taxon>
        <taxon>Alphaproteobacteria</taxon>
        <taxon>Sphingomonadales</taxon>
        <taxon>Sphingomonadaceae</taxon>
        <taxon>Sphingobium</taxon>
    </lineage>
</organism>
<dbReference type="PANTHER" id="PTHR42837">
    <property type="entry name" value="REGULATOR OF SIGMA-E PROTEASE RSEP"/>
    <property type="match status" value="1"/>
</dbReference>
<sequence length="380" mass="40738">MTLSDLLPSPLLTVLAFVAVIGPLVFIHELGHYLVARWCGVKAEVFSIGFGPELVGWNDRRGTRWRIAALPLGGYVKFMGDMNAASQTDTSWLTLPPEERAQSFPAKPLWQKAAIVAAGPAINLIFAVLLLGGLATVRGEPVSEPVIGRIAAGSAAQAAGLQPGDRIVSIMGRSIDSFGDISNIVSLRPGEVLPYVVERDGRTFARDIAAGTRIETDRFGNIYRLGQLGVASNMVTWRKVSVIEAPLVGYRHAVQITVSALDGMGQIITGRRSVKELGGPLKIADISGQAAAMGPESFIFLMALISINLGFINLLPIPMLDGGHLLFYGIEAIQRRPVSARVQDFAYRSGLALLLTMMIMVTFNDLGSFGLWKSLSGLIG</sequence>
<keyword evidence="9 11" id="KW-0482">Metalloprotease</keyword>
<keyword evidence="4 13" id="KW-0645">Protease</keyword>
<dbReference type="CDD" id="cd06163">
    <property type="entry name" value="S2P-M50_PDZ_RseP-like"/>
    <property type="match status" value="1"/>
</dbReference>
<evidence type="ECO:0000256" key="1">
    <source>
        <dbReference type="ARBA" id="ARBA00001947"/>
    </source>
</evidence>
<dbReference type="AlphaFoldDB" id="A0A841J5F4"/>
<dbReference type="PROSITE" id="PS50106">
    <property type="entry name" value="PDZ"/>
    <property type="match status" value="1"/>
</dbReference>
<dbReference type="InterPro" id="IPR008915">
    <property type="entry name" value="Peptidase_M50"/>
</dbReference>
<dbReference type="SMART" id="SM00228">
    <property type="entry name" value="PDZ"/>
    <property type="match status" value="1"/>
</dbReference>
<comment type="cofactor">
    <cofactor evidence="1 11">
        <name>Zn(2+)</name>
        <dbReference type="ChEBI" id="CHEBI:29105"/>
    </cofactor>
</comment>
<evidence type="ECO:0000256" key="2">
    <source>
        <dbReference type="ARBA" id="ARBA00004141"/>
    </source>
</evidence>
<dbReference type="RefSeq" id="WP_425506228.1">
    <property type="nucleotide sequence ID" value="NZ_JACIJP010000001.1"/>
</dbReference>
<dbReference type="GO" id="GO:0046872">
    <property type="term" value="F:metal ion binding"/>
    <property type="evidence" value="ECO:0007669"/>
    <property type="project" value="UniProtKB-KW"/>
</dbReference>
<keyword evidence="8 11" id="KW-1133">Transmembrane helix</keyword>
<comment type="similarity">
    <text evidence="3 11">Belongs to the peptidase M50B family.</text>
</comment>
<dbReference type="GO" id="GO:0004222">
    <property type="term" value="F:metalloendopeptidase activity"/>
    <property type="evidence" value="ECO:0007669"/>
    <property type="project" value="InterPro"/>
</dbReference>